<dbReference type="CDD" id="cd00054">
    <property type="entry name" value="EGF_CA"/>
    <property type="match status" value="7"/>
</dbReference>
<dbReference type="InterPro" id="IPR050122">
    <property type="entry name" value="RTK"/>
</dbReference>
<dbReference type="InterPro" id="IPR000152">
    <property type="entry name" value="EGF-type_Asp/Asn_hydroxyl_site"/>
</dbReference>
<keyword evidence="8" id="KW-0547">Nucleotide-binding</keyword>
<feature type="transmembrane region" description="Helical" evidence="9">
    <location>
        <begin position="12"/>
        <end position="35"/>
    </location>
</feature>
<keyword evidence="3" id="KW-0677">Repeat</keyword>
<keyword evidence="5" id="KW-1015">Disulfide bond</keyword>
<dbReference type="InterPro" id="IPR011009">
    <property type="entry name" value="Kinase-like_dom_sf"/>
</dbReference>
<dbReference type="InterPro" id="IPR008266">
    <property type="entry name" value="Tyr_kinase_AS"/>
</dbReference>
<accession>A0ABM4BP68</accession>
<dbReference type="RefSeq" id="XP_065650913.1">
    <property type="nucleotide sequence ID" value="XM_065794841.1"/>
</dbReference>
<dbReference type="Gene3D" id="1.10.510.10">
    <property type="entry name" value="Transferase(Phosphotransferase) domain 1"/>
    <property type="match status" value="1"/>
</dbReference>
<dbReference type="PROSITE" id="PS01187">
    <property type="entry name" value="EGF_CA"/>
    <property type="match status" value="4"/>
</dbReference>
<dbReference type="PROSITE" id="PS00010">
    <property type="entry name" value="ASX_HYDROXYL"/>
    <property type="match status" value="7"/>
</dbReference>
<feature type="domain" description="EGF-like" evidence="11">
    <location>
        <begin position="823"/>
        <end position="861"/>
    </location>
</feature>
<dbReference type="SMART" id="SM00219">
    <property type="entry name" value="TyrKc"/>
    <property type="match status" value="1"/>
</dbReference>
<dbReference type="SUPFAM" id="SSF57196">
    <property type="entry name" value="EGF/Laminin"/>
    <property type="match status" value="1"/>
</dbReference>
<evidence type="ECO:0000256" key="7">
    <source>
        <dbReference type="PROSITE-ProRule" id="PRU00076"/>
    </source>
</evidence>
<dbReference type="Gene3D" id="2.10.25.10">
    <property type="entry name" value="Laminin"/>
    <property type="match status" value="7"/>
</dbReference>
<dbReference type="PROSITE" id="PS00615">
    <property type="entry name" value="C_TYPE_LECTIN_1"/>
    <property type="match status" value="1"/>
</dbReference>
<gene>
    <name evidence="13" type="primary">LOC101239423</name>
</gene>
<dbReference type="Gene3D" id="3.30.200.20">
    <property type="entry name" value="Phosphorylase Kinase, domain 1"/>
    <property type="match status" value="1"/>
</dbReference>
<dbReference type="PRINTS" id="PR00109">
    <property type="entry name" value="TYRKINASE"/>
</dbReference>
<dbReference type="InterPro" id="IPR000742">
    <property type="entry name" value="EGF"/>
</dbReference>
<comment type="caution">
    <text evidence="7">Lacks conserved residue(s) required for the propagation of feature annotation.</text>
</comment>
<feature type="domain" description="EGF-like" evidence="11">
    <location>
        <begin position="737"/>
        <end position="779"/>
    </location>
</feature>
<proteinExistence type="predicted"/>
<keyword evidence="4" id="KW-0418">Kinase</keyword>
<dbReference type="Proteomes" id="UP001652625">
    <property type="component" value="Chromosome 04"/>
</dbReference>
<evidence type="ECO:0000256" key="8">
    <source>
        <dbReference type="PROSITE-ProRule" id="PRU10141"/>
    </source>
</evidence>
<keyword evidence="2 7" id="KW-0245">EGF-like domain</keyword>
<dbReference type="SUPFAM" id="SSF57184">
    <property type="entry name" value="Growth factor receptor domain"/>
    <property type="match status" value="2"/>
</dbReference>
<evidence type="ECO:0000256" key="5">
    <source>
        <dbReference type="ARBA" id="ARBA00023157"/>
    </source>
</evidence>
<dbReference type="Pfam" id="PF07714">
    <property type="entry name" value="PK_Tyr_Ser-Thr"/>
    <property type="match status" value="1"/>
</dbReference>
<dbReference type="PANTHER" id="PTHR24416">
    <property type="entry name" value="TYROSINE-PROTEIN KINASE RECEPTOR"/>
    <property type="match status" value="1"/>
</dbReference>
<dbReference type="PANTHER" id="PTHR24416:SF583">
    <property type="entry name" value="RECEPTOR PROTEIN-TYROSINE KINASE"/>
    <property type="match status" value="1"/>
</dbReference>
<evidence type="ECO:0000313" key="13">
    <source>
        <dbReference type="RefSeq" id="XP_065650913.1"/>
    </source>
</evidence>
<dbReference type="InterPro" id="IPR020635">
    <property type="entry name" value="Tyr_kinase_cat_dom"/>
</dbReference>
<name>A0ABM4BP68_HYDVU</name>
<evidence type="ECO:0000313" key="12">
    <source>
        <dbReference type="Proteomes" id="UP001652625"/>
    </source>
</evidence>
<dbReference type="GeneID" id="101239423"/>
<feature type="domain" description="Protein kinase" evidence="10">
    <location>
        <begin position="938"/>
        <end position="1261"/>
    </location>
</feature>
<evidence type="ECO:0000256" key="4">
    <source>
        <dbReference type="ARBA" id="ARBA00023137"/>
    </source>
</evidence>
<keyword evidence="9" id="KW-0812">Transmembrane</keyword>
<sequence length="1298" mass="146051">MSSIKDFISRVSLICISAKTWIFFVCFMTLATSIINDSLTDNINTKCPQIDDDSVKNGFLNRIVACSFVGRNCSYQLDGFFRSIDFPLANISDSFFNQSNGVGYIYGNEGVFSMNFDGSLLTNIHNFDIYLTLAYYIQDGTYTLGVSDFPFYNLTNSSFTYKWNVLNKRYTLTKDNFNLTISGFGGLIILNSLCIYQVCSTGFKFNYLSDQCEDIDECNIFKPPCSWSNGKCYNTIGSYFCSCNAGWVLGEDNATCAYYLIGSVSTPISKGNGIALIPKLNTEYIVSLDIRIMHSQSINQNSIIQLTNCNNNKDNCNTVLKIYTLINSLWIYTGKTETNIFLDELTDWFSINISQTFNGTVYYYTIKHNKVVIFTDLYSQAQTYSKIRVYASDPWTDSLDSLIKNFRIINGISIGGMQPVVSIPKGINMDSVFIISKTYQQLLLSSSLINGSFNNYKVPLGLVFQYSEGSFVGNLYVLLYPLVYYGGSIKFSYVIYTREKVNPIVKYSDSQNFDKYYFESKISFNDGYYFIDTSVGINEISTNYQADLSFPVRLTFVLFLYHIMQVQLKFNDVPSDLESLYWISYNISLQDLKGCSQGWILNKYKNGCIDDNECVNLNPCWNNSVCENTEGSFFCSCLKGWILGDENGSCLDINECSSSNPCFWNNSKCENTYGSYLCSCAGGWLLSNDNVSCVDYNECVSNPCFWNNSVCENKMGSYLCSCASGWLLGNDKASCVDNDECLTSNPCSWTNSICKNTIGSFLCLCTNGWLLGADEASCVDNNECVTSNPCYWNNSICKNTIGTYLCLCKNGWLLGDDETSCVDNNECITSNPCFWTNSICNNTIGSYSCSCLNGWILGNNNISCVEIPNDTGDNSSYIIAAAILAPLLVVSITLFVVLRIRCHKQNKFNANSSLYIYSNSEEYYKISSDEWKISHKNIVLDQKIGEGAFGNVFIAKINANIIAKTKYFNKTSIHGTFKKPSNIDADVNVAVKVLKDGASQSELNDFIEEINLMKGIGYHKNIVNIIGCCTIKKSLALIVEFMQEGDLLHFLRNKRAKLSMLNQESEPAVNFVYTSQYQKDLETICKIKNEIPLAEMGSLTPSDLLCFAWQVASGMEYLACMKLVHRDLAARNILVGADKNLKISDFGLTRKVDLDVYMGNKSRRLPVKWMSIEAIFDRAFTSSSDVWSYGVLLFEIITLGGTPYPTITNNELLTLLKSGYRMERPDNCSQPMYDIMMRCWHENPLLRPTFTELRELFDKVLSGDYSYVSLNINEASNYYNLSSSHSTLGEAIDQVVEV</sequence>
<dbReference type="InterPro" id="IPR018378">
    <property type="entry name" value="C-type_lectin_CS"/>
</dbReference>
<dbReference type="InterPro" id="IPR001245">
    <property type="entry name" value="Ser-Thr/Tyr_kinase_cat_dom"/>
</dbReference>
<comment type="subcellular location">
    <subcellularLocation>
        <location evidence="1">Membrane</location>
        <topology evidence="1">Single-pass type I membrane protein</topology>
    </subcellularLocation>
</comment>
<keyword evidence="12" id="KW-1185">Reference proteome</keyword>
<evidence type="ECO:0000256" key="6">
    <source>
        <dbReference type="ARBA" id="ARBA00051243"/>
    </source>
</evidence>
<feature type="transmembrane region" description="Helical" evidence="9">
    <location>
        <begin position="877"/>
        <end position="898"/>
    </location>
</feature>
<dbReference type="InterPro" id="IPR049883">
    <property type="entry name" value="NOTCH1_EGF-like"/>
</dbReference>
<dbReference type="InterPro" id="IPR018097">
    <property type="entry name" value="EGF_Ca-bd_CS"/>
</dbReference>
<keyword evidence="4" id="KW-0829">Tyrosine-protein kinase</keyword>
<protein>
    <submittedName>
        <fullName evidence="13">Uncharacterized protein LOC101239423 isoform X5</fullName>
    </submittedName>
</protein>
<dbReference type="PROSITE" id="PS00107">
    <property type="entry name" value="PROTEIN_KINASE_ATP"/>
    <property type="match status" value="1"/>
</dbReference>
<keyword evidence="4" id="KW-0808">Transferase</keyword>
<dbReference type="PROSITE" id="PS00109">
    <property type="entry name" value="PROTEIN_KINASE_TYR"/>
    <property type="match status" value="1"/>
</dbReference>
<dbReference type="PROSITE" id="PS50011">
    <property type="entry name" value="PROTEIN_KINASE_DOM"/>
    <property type="match status" value="1"/>
</dbReference>
<keyword evidence="8" id="KW-0067">ATP-binding</keyword>
<dbReference type="PROSITE" id="PS01186">
    <property type="entry name" value="EGF_2"/>
    <property type="match status" value="4"/>
</dbReference>
<feature type="domain" description="EGF-like" evidence="11">
    <location>
        <begin position="695"/>
        <end position="736"/>
    </location>
</feature>
<dbReference type="Pfam" id="PF07645">
    <property type="entry name" value="EGF_CA"/>
    <property type="match status" value="7"/>
</dbReference>
<feature type="domain" description="EGF-like" evidence="11">
    <location>
        <begin position="214"/>
        <end position="257"/>
    </location>
</feature>
<feature type="domain" description="EGF-like" evidence="11">
    <location>
        <begin position="610"/>
        <end position="651"/>
    </location>
</feature>
<comment type="catalytic activity">
    <reaction evidence="6">
        <text>L-tyrosyl-[protein] + ATP = O-phospho-L-tyrosyl-[protein] + ADP + H(+)</text>
        <dbReference type="Rhea" id="RHEA:10596"/>
        <dbReference type="Rhea" id="RHEA-COMP:10136"/>
        <dbReference type="Rhea" id="RHEA-COMP:20101"/>
        <dbReference type="ChEBI" id="CHEBI:15378"/>
        <dbReference type="ChEBI" id="CHEBI:30616"/>
        <dbReference type="ChEBI" id="CHEBI:46858"/>
        <dbReference type="ChEBI" id="CHEBI:61978"/>
        <dbReference type="ChEBI" id="CHEBI:456216"/>
        <dbReference type="EC" id="2.7.10.1"/>
    </reaction>
</comment>
<dbReference type="InterPro" id="IPR017441">
    <property type="entry name" value="Protein_kinase_ATP_BS"/>
</dbReference>
<dbReference type="InterPro" id="IPR000719">
    <property type="entry name" value="Prot_kinase_dom"/>
</dbReference>
<dbReference type="SMART" id="SM00179">
    <property type="entry name" value="EGF_CA"/>
    <property type="match status" value="7"/>
</dbReference>
<evidence type="ECO:0000256" key="3">
    <source>
        <dbReference type="ARBA" id="ARBA00022737"/>
    </source>
</evidence>
<dbReference type="InterPro" id="IPR009030">
    <property type="entry name" value="Growth_fac_rcpt_cys_sf"/>
</dbReference>
<keyword evidence="9" id="KW-1133">Transmembrane helix</keyword>
<dbReference type="CDD" id="cd00192">
    <property type="entry name" value="PTKc"/>
    <property type="match status" value="1"/>
</dbReference>
<dbReference type="SUPFAM" id="SSF56112">
    <property type="entry name" value="Protein kinase-like (PK-like)"/>
    <property type="match status" value="1"/>
</dbReference>
<evidence type="ECO:0000259" key="10">
    <source>
        <dbReference type="PROSITE" id="PS50011"/>
    </source>
</evidence>
<reference evidence="13" key="1">
    <citation type="submission" date="2025-08" db="UniProtKB">
        <authorList>
            <consortium name="RefSeq"/>
        </authorList>
    </citation>
    <scope>IDENTIFICATION</scope>
</reference>
<evidence type="ECO:0000256" key="2">
    <source>
        <dbReference type="ARBA" id="ARBA00022536"/>
    </source>
</evidence>
<feature type="binding site" evidence="8">
    <location>
        <position position="964"/>
    </location>
    <ligand>
        <name>ATP</name>
        <dbReference type="ChEBI" id="CHEBI:30616"/>
    </ligand>
</feature>
<evidence type="ECO:0000259" key="11">
    <source>
        <dbReference type="PROSITE" id="PS50026"/>
    </source>
</evidence>
<dbReference type="PROSITE" id="PS50026">
    <property type="entry name" value="EGF_3"/>
    <property type="match status" value="6"/>
</dbReference>
<evidence type="ECO:0000256" key="9">
    <source>
        <dbReference type="SAM" id="Phobius"/>
    </source>
</evidence>
<evidence type="ECO:0000256" key="1">
    <source>
        <dbReference type="ARBA" id="ARBA00004479"/>
    </source>
</evidence>
<organism evidence="12 13">
    <name type="scientific">Hydra vulgaris</name>
    <name type="common">Hydra</name>
    <name type="synonym">Hydra attenuata</name>
    <dbReference type="NCBI Taxonomy" id="6087"/>
    <lineage>
        <taxon>Eukaryota</taxon>
        <taxon>Metazoa</taxon>
        <taxon>Cnidaria</taxon>
        <taxon>Hydrozoa</taxon>
        <taxon>Hydroidolina</taxon>
        <taxon>Anthoathecata</taxon>
        <taxon>Aplanulata</taxon>
        <taxon>Hydridae</taxon>
        <taxon>Hydra</taxon>
    </lineage>
</organism>
<keyword evidence="9" id="KW-0472">Membrane</keyword>
<feature type="domain" description="EGF-like" evidence="11">
    <location>
        <begin position="652"/>
        <end position="690"/>
    </location>
</feature>
<dbReference type="SMART" id="SM00181">
    <property type="entry name" value="EGF"/>
    <property type="match status" value="7"/>
</dbReference>
<dbReference type="InterPro" id="IPR001881">
    <property type="entry name" value="EGF-like_Ca-bd_dom"/>
</dbReference>